<organism evidence="2 3">
    <name type="scientific">Epilithonimonas lactis</name>
    <dbReference type="NCBI Taxonomy" id="421072"/>
    <lineage>
        <taxon>Bacteria</taxon>
        <taxon>Pseudomonadati</taxon>
        <taxon>Bacteroidota</taxon>
        <taxon>Flavobacteriia</taxon>
        <taxon>Flavobacteriales</taxon>
        <taxon>Weeksellaceae</taxon>
        <taxon>Chryseobacterium group</taxon>
        <taxon>Epilithonimonas</taxon>
    </lineage>
</organism>
<dbReference type="CDD" id="cd00761">
    <property type="entry name" value="Glyco_tranf_GTA_type"/>
    <property type="match status" value="1"/>
</dbReference>
<keyword evidence="3" id="KW-1185">Reference proteome</keyword>
<dbReference type="PANTHER" id="PTHR43685">
    <property type="entry name" value="GLYCOSYLTRANSFERASE"/>
    <property type="match status" value="1"/>
</dbReference>
<dbReference type="InterPro" id="IPR029044">
    <property type="entry name" value="Nucleotide-diphossugar_trans"/>
</dbReference>
<accession>A0A085BM29</accession>
<dbReference type="AlphaFoldDB" id="A0A085BM29"/>
<reference evidence="2 3" key="1">
    <citation type="submission" date="2014-07" db="EMBL/GenBank/DDBJ databases">
        <title>Epilithonimonas lactis LMG 22401 Genome.</title>
        <authorList>
            <person name="Pipes S.E."/>
            <person name="Stropko S.J."/>
        </authorList>
    </citation>
    <scope>NUCLEOTIDE SEQUENCE [LARGE SCALE GENOMIC DNA]</scope>
    <source>
        <strain evidence="2 3">LMG 24401</strain>
    </source>
</reference>
<dbReference type="Pfam" id="PF00535">
    <property type="entry name" value="Glycos_transf_2"/>
    <property type="match status" value="1"/>
</dbReference>
<dbReference type="Gene3D" id="3.90.550.10">
    <property type="entry name" value="Spore Coat Polysaccharide Biosynthesis Protein SpsA, Chain A"/>
    <property type="match status" value="1"/>
</dbReference>
<dbReference type="InterPro" id="IPR001173">
    <property type="entry name" value="Glyco_trans_2-like"/>
</dbReference>
<dbReference type="PANTHER" id="PTHR43685:SF2">
    <property type="entry name" value="GLYCOSYLTRANSFERASE 2-LIKE DOMAIN-CONTAINING PROTEIN"/>
    <property type="match status" value="1"/>
</dbReference>
<dbReference type="Proteomes" id="UP000028623">
    <property type="component" value="Unassembled WGS sequence"/>
</dbReference>
<dbReference type="RefSeq" id="WP_034973389.1">
    <property type="nucleotide sequence ID" value="NZ_FOFI01000002.1"/>
</dbReference>
<dbReference type="EMBL" id="JPLY01000001">
    <property type="protein sequence ID" value="KFC23524.1"/>
    <property type="molecule type" value="Genomic_DNA"/>
</dbReference>
<sequence length="318" mass="37419">MQSIAVFIPIYNGESYLRSTLQSILDQTYEHFTVYCVNDSSTDSSLHIINEFSKIDSRIIVFTKEQGGSTAKSWNFVLPKIKEDFVFYMSQDDLLSPDVFEKMIERQAETDSDCILPDMVLYHVDEKDNEIICGLNGDQSVILTGIQAFQKSLQWQIHGFALRKTDLYHDEHFFEDAYDTDDYMSRKLFYKCKKVAFSTGSFFYRQDNPGAITKTFGIKNYYSLSTSLRIYSLILQSDQLKRERKNWFSYMIKTYTRASRNFRINKGITTTHEKKEVEKFLKQTRHRLLRLLFSAGNLSAKAYWLKEIYFSKIYKIKL</sequence>
<protein>
    <recommendedName>
        <fullName evidence="1">Glycosyltransferase 2-like domain-containing protein</fullName>
    </recommendedName>
</protein>
<feature type="domain" description="Glycosyltransferase 2-like" evidence="1">
    <location>
        <begin position="6"/>
        <end position="127"/>
    </location>
</feature>
<gene>
    <name evidence="2" type="ORF">IO89_02775</name>
</gene>
<dbReference type="eggNOG" id="COG1216">
    <property type="taxonomic scope" value="Bacteria"/>
</dbReference>
<dbReference type="InterPro" id="IPR050834">
    <property type="entry name" value="Glycosyltransf_2"/>
</dbReference>
<proteinExistence type="predicted"/>
<dbReference type="STRING" id="421072.SAMN04488097_1521"/>
<dbReference type="OrthoDB" id="9815829at2"/>
<evidence type="ECO:0000313" key="2">
    <source>
        <dbReference type="EMBL" id="KFC23524.1"/>
    </source>
</evidence>
<dbReference type="SUPFAM" id="SSF53448">
    <property type="entry name" value="Nucleotide-diphospho-sugar transferases"/>
    <property type="match status" value="1"/>
</dbReference>
<evidence type="ECO:0000259" key="1">
    <source>
        <dbReference type="Pfam" id="PF00535"/>
    </source>
</evidence>
<comment type="caution">
    <text evidence="2">The sequence shown here is derived from an EMBL/GenBank/DDBJ whole genome shotgun (WGS) entry which is preliminary data.</text>
</comment>
<evidence type="ECO:0000313" key="3">
    <source>
        <dbReference type="Proteomes" id="UP000028623"/>
    </source>
</evidence>
<name>A0A085BM29_9FLAO</name>